<dbReference type="Gene3D" id="1.10.60.10">
    <property type="entry name" value="Iron dependent repressor, metal binding and dimerisation domain"/>
    <property type="match status" value="1"/>
</dbReference>
<evidence type="ECO:0000313" key="6">
    <source>
        <dbReference type="EMBL" id="MBE5035536.1"/>
    </source>
</evidence>
<keyword evidence="4" id="KW-0804">Transcription</keyword>
<evidence type="ECO:0000256" key="3">
    <source>
        <dbReference type="ARBA" id="ARBA00023125"/>
    </source>
</evidence>
<dbReference type="RefSeq" id="WP_226385185.1">
    <property type="nucleotide sequence ID" value="NZ_JADCKA010000006.1"/>
</dbReference>
<dbReference type="InterPro" id="IPR001367">
    <property type="entry name" value="Fe_dep_repressor"/>
</dbReference>
<proteinExistence type="inferred from homology"/>
<dbReference type="PROSITE" id="PS50944">
    <property type="entry name" value="HTH_DTXR"/>
    <property type="match status" value="1"/>
</dbReference>
<dbReference type="InterPro" id="IPR036388">
    <property type="entry name" value="WH-like_DNA-bd_sf"/>
</dbReference>
<dbReference type="InterPro" id="IPR036390">
    <property type="entry name" value="WH_DNA-bd_sf"/>
</dbReference>
<dbReference type="SMART" id="SM00529">
    <property type="entry name" value="HTH_DTXR"/>
    <property type="match status" value="1"/>
</dbReference>
<dbReference type="InterPro" id="IPR050536">
    <property type="entry name" value="DtxR_MntR_Metal-Reg"/>
</dbReference>
<dbReference type="Gene3D" id="1.10.10.10">
    <property type="entry name" value="Winged helix-like DNA-binding domain superfamily/Winged helix DNA-binding domain"/>
    <property type="match status" value="1"/>
</dbReference>
<protein>
    <submittedName>
        <fullName evidence="6">Metal-dependent transcriptional regulator</fullName>
    </submittedName>
</protein>
<comment type="caution">
    <text evidence="6">The sequence shown here is derived from an EMBL/GenBank/DDBJ whole genome shotgun (WGS) entry which is preliminary data.</text>
</comment>
<comment type="similarity">
    <text evidence="1">Belongs to the DtxR/MntR family.</text>
</comment>
<dbReference type="InterPro" id="IPR036421">
    <property type="entry name" value="Fe_dep_repressor_sf"/>
</dbReference>
<keyword evidence="2" id="KW-0805">Transcription regulation</keyword>
<evidence type="ECO:0000259" key="5">
    <source>
        <dbReference type="PROSITE" id="PS50944"/>
    </source>
</evidence>
<feature type="domain" description="HTH dtxR-type" evidence="5">
    <location>
        <begin position="1"/>
        <end position="64"/>
    </location>
</feature>
<keyword evidence="7" id="KW-1185">Reference proteome</keyword>
<dbReference type="Pfam" id="PF01325">
    <property type="entry name" value="Fe_dep_repress"/>
    <property type="match status" value="1"/>
</dbReference>
<organism evidence="6 7">
    <name type="scientific">Gallibacter intestinalis</name>
    <dbReference type="NCBI Taxonomy" id="2779356"/>
    <lineage>
        <taxon>Bacteria</taxon>
        <taxon>Bacillati</taxon>
        <taxon>Bacillota</taxon>
        <taxon>Clostridia</taxon>
        <taxon>Eubacteriales</taxon>
        <taxon>Eubacteriaceae</taxon>
        <taxon>Gallibacter</taxon>
    </lineage>
</organism>
<evidence type="ECO:0000256" key="1">
    <source>
        <dbReference type="ARBA" id="ARBA00007871"/>
    </source>
</evidence>
<accession>A0ABR9QXE6</accession>
<keyword evidence="3" id="KW-0238">DNA-binding</keyword>
<dbReference type="PANTHER" id="PTHR33238">
    <property type="entry name" value="IRON (METAL) DEPENDENT REPRESSOR, DTXR FAMILY"/>
    <property type="match status" value="1"/>
</dbReference>
<dbReference type="InterPro" id="IPR022687">
    <property type="entry name" value="HTH_DTXR"/>
</dbReference>
<evidence type="ECO:0000256" key="2">
    <source>
        <dbReference type="ARBA" id="ARBA00023015"/>
    </source>
</evidence>
<dbReference type="PANTHER" id="PTHR33238:SF7">
    <property type="entry name" value="IRON-DEPENDENT TRANSCRIPTIONAL REGULATOR"/>
    <property type="match status" value="1"/>
</dbReference>
<dbReference type="EMBL" id="JADCKA010000006">
    <property type="protein sequence ID" value="MBE5035536.1"/>
    <property type="molecule type" value="Genomic_DNA"/>
</dbReference>
<gene>
    <name evidence="6" type="ORF">INF20_04470</name>
</gene>
<evidence type="ECO:0000313" key="7">
    <source>
        <dbReference type="Proteomes" id="UP001516588"/>
    </source>
</evidence>
<evidence type="ECO:0000256" key="4">
    <source>
        <dbReference type="ARBA" id="ARBA00023163"/>
    </source>
</evidence>
<dbReference type="Proteomes" id="UP001516588">
    <property type="component" value="Unassembled WGS sequence"/>
</dbReference>
<dbReference type="Pfam" id="PF02742">
    <property type="entry name" value="Fe_dep_repr_C"/>
    <property type="match status" value="1"/>
</dbReference>
<dbReference type="InterPro" id="IPR022689">
    <property type="entry name" value="Iron_dep_repressor"/>
</dbReference>
<reference evidence="6 7" key="1">
    <citation type="submission" date="2020-10" db="EMBL/GenBank/DDBJ databases">
        <title>ChiBAC.</title>
        <authorList>
            <person name="Zenner C."/>
            <person name="Hitch T.C.A."/>
            <person name="Clavel T."/>
        </authorList>
    </citation>
    <scope>NUCLEOTIDE SEQUENCE [LARGE SCALE GENOMIC DNA]</scope>
    <source>
        <strain evidence="6 7">DSM 108706</strain>
    </source>
</reference>
<sequence length="121" mass="13767">MQIKESAENYLEAILVLGEKLEFVRAADICNYFGYSRPTVSAAIKQFKENGYVDVDGKNHITLTDKGMKIAKNIYEKHETIAKILMSIGVKDQTAYEDACRLEHGLSDESFYALKKHFNIK</sequence>
<name>A0ABR9QXE6_9FIRM</name>
<dbReference type="SUPFAM" id="SSF47979">
    <property type="entry name" value="Iron-dependent repressor protein, dimerization domain"/>
    <property type="match status" value="1"/>
</dbReference>
<dbReference type="SUPFAM" id="SSF46785">
    <property type="entry name" value="Winged helix' DNA-binding domain"/>
    <property type="match status" value="1"/>
</dbReference>